<accession>A0A1J5PVR2</accession>
<reference evidence="2" key="1">
    <citation type="submission" date="2016-10" db="EMBL/GenBank/DDBJ databases">
        <title>Sequence of Gallionella enrichment culture.</title>
        <authorList>
            <person name="Poehlein A."/>
            <person name="Muehling M."/>
            <person name="Daniel R."/>
        </authorList>
    </citation>
    <scope>NUCLEOTIDE SEQUENCE</scope>
</reference>
<name>A0A1J5PVR2_9ZZZZ</name>
<evidence type="ECO:0000313" key="2">
    <source>
        <dbReference type="EMBL" id="OIQ71644.1"/>
    </source>
</evidence>
<comment type="caution">
    <text evidence="2">The sequence shown here is derived from an EMBL/GenBank/DDBJ whole genome shotgun (WGS) entry which is preliminary data.</text>
</comment>
<evidence type="ECO:0000256" key="1">
    <source>
        <dbReference type="SAM" id="MobiDB-lite"/>
    </source>
</evidence>
<dbReference type="EMBL" id="MLJW01003630">
    <property type="protein sequence ID" value="OIQ71644.1"/>
    <property type="molecule type" value="Genomic_DNA"/>
</dbReference>
<feature type="region of interest" description="Disordered" evidence="1">
    <location>
        <begin position="87"/>
        <end position="112"/>
    </location>
</feature>
<dbReference type="AlphaFoldDB" id="A0A1J5PVR2"/>
<protein>
    <submittedName>
        <fullName evidence="2">Uncharacterized protein</fullName>
    </submittedName>
</protein>
<sequence>MAAVKLCRQGGIAPQQRRAAVQVPLGLENLLTLKAAKLADGPIHRANQAGRSQRPHTRGQFTGEKIIKSGVTGDVRVGCLKHVDPVALHKPGNQAGRQGTEPSPGQVPCQQGEPLLGQQVLWQDGETVRHGKQGFYAVQFVNPVPQ</sequence>
<organism evidence="2">
    <name type="scientific">mine drainage metagenome</name>
    <dbReference type="NCBI Taxonomy" id="410659"/>
    <lineage>
        <taxon>unclassified sequences</taxon>
        <taxon>metagenomes</taxon>
        <taxon>ecological metagenomes</taxon>
    </lineage>
</organism>
<gene>
    <name evidence="2" type="ORF">GALL_467360</name>
</gene>
<proteinExistence type="predicted"/>